<proteinExistence type="predicted"/>
<evidence type="ECO:0000313" key="1">
    <source>
        <dbReference type="EMBL" id="SAI84596.1"/>
    </source>
</evidence>
<dbReference type="PATRIC" id="fig|2287.9.peg.1051"/>
<sequence length="69" mass="8121">MRIHPQYKSVIRVMLTQRFKSFQLNGIQIGRIGRQEKQVKPRSSNENMRSSVKTSNIKMILLEFLTLSK</sequence>
<accession>A0A157T046</accession>
<reference evidence="2" key="1">
    <citation type="submission" date="2016-04" db="EMBL/GenBank/DDBJ databases">
        <authorList>
            <person name="Shah S.A."/>
            <person name="Garrett R.A."/>
        </authorList>
    </citation>
    <scope>NUCLEOTIDE SEQUENCE [LARGE SCALE GENOMIC DNA]</scope>
    <source>
        <strain evidence="2">ATCC 35091 / DSM 1616 / JCM 8930 / NBRC 15331 / P1</strain>
    </source>
</reference>
<organism evidence="1 2">
    <name type="scientific">Saccharolobus solfataricus</name>
    <name type="common">Sulfolobus solfataricus</name>
    <dbReference type="NCBI Taxonomy" id="2287"/>
    <lineage>
        <taxon>Archaea</taxon>
        <taxon>Thermoproteota</taxon>
        <taxon>Thermoprotei</taxon>
        <taxon>Sulfolobales</taxon>
        <taxon>Sulfolobaceae</taxon>
        <taxon>Saccharolobus</taxon>
    </lineage>
</organism>
<dbReference type="AlphaFoldDB" id="A0A157T046"/>
<evidence type="ECO:0000313" key="2">
    <source>
        <dbReference type="Proteomes" id="UP000076770"/>
    </source>
</evidence>
<dbReference type="Proteomes" id="UP000076770">
    <property type="component" value="Chromosome i"/>
</dbReference>
<gene>
    <name evidence="1" type="ORF">SSOP1_1042</name>
</gene>
<protein>
    <submittedName>
        <fullName evidence="1">Uncharacterized protein</fullName>
    </submittedName>
</protein>
<name>A0A157T046_SACSO</name>
<dbReference type="EMBL" id="LT549890">
    <property type="protein sequence ID" value="SAI84596.1"/>
    <property type="molecule type" value="Genomic_DNA"/>
</dbReference>